<protein>
    <submittedName>
        <fullName evidence="1">Uncharacterized protein</fullName>
    </submittedName>
</protein>
<evidence type="ECO:0000313" key="2">
    <source>
        <dbReference type="Proteomes" id="UP000182486"/>
    </source>
</evidence>
<evidence type="ECO:0000313" key="1">
    <source>
        <dbReference type="EMBL" id="OJF12540.1"/>
    </source>
</evidence>
<proteinExistence type="predicted"/>
<gene>
    <name evidence="1" type="ORF">BG844_20080</name>
</gene>
<name>A0A1K0GN89_9ACTN</name>
<dbReference type="AlphaFoldDB" id="A0A1K0GN89"/>
<reference evidence="1 2" key="1">
    <citation type="submission" date="2016-09" db="EMBL/GenBank/DDBJ databases">
        <title>Couchioplanes caeruleus draft genome sequence.</title>
        <authorList>
            <person name="Sheehan J."/>
            <person name="Caffrey P."/>
        </authorList>
    </citation>
    <scope>NUCLEOTIDE SEQUENCE [LARGE SCALE GENOMIC DNA]</scope>
    <source>
        <strain evidence="1 2">DSM 43634</strain>
    </source>
</reference>
<dbReference type="Proteomes" id="UP000182486">
    <property type="component" value="Unassembled WGS sequence"/>
</dbReference>
<organism evidence="1 2">
    <name type="scientific">Couchioplanes caeruleus subsp. caeruleus</name>
    <dbReference type="NCBI Taxonomy" id="56427"/>
    <lineage>
        <taxon>Bacteria</taxon>
        <taxon>Bacillati</taxon>
        <taxon>Actinomycetota</taxon>
        <taxon>Actinomycetes</taxon>
        <taxon>Micromonosporales</taxon>
        <taxon>Micromonosporaceae</taxon>
        <taxon>Couchioplanes</taxon>
    </lineage>
</organism>
<dbReference type="EMBL" id="MEIA01000214">
    <property type="protein sequence ID" value="OJF12540.1"/>
    <property type="molecule type" value="Genomic_DNA"/>
</dbReference>
<sequence>MCVSVDQAEFTGTILYAGRCWHPEHGLVQVLGYQNTAVNLADGPNAMLLHLPAARMSPRNFISVGHSADVLIRMRDVAARAQPVARSAGIAWMGADSAVEVFDHDIYTVVLAGDPTQIPAALLQVPPHKRPPLNRELFEFYADAFPGYTIALCCFDNAQAQRAKPLLMWYPPADPDRLVLPALDCHTGGVPDLGSLVRPDHWVLLASDAAPEGWGASVEYPAGIRHKLRQFLSDRVTGVEFSHDLLPNGDFAIAHDDLLREELSKIERIVPGH</sequence>
<accession>A0A1K0GN89</accession>
<keyword evidence="2" id="KW-1185">Reference proteome</keyword>
<comment type="caution">
    <text evidence="1">The sequence shown here is derived from an EMBL/GenBank/DDBJ whole genome shotgun (WGS) entry which is preliminary data.</text>
</comment>